<gene>
    <name evidence="1" type="ORF">B7R22_17195</name>
</gene>
<proteinExistence type="predicted"/>
<comment type="caution">
    <text evidence="1">The sequence shown here is derived from an EMBL/GenBank/DDBJ whole genome shotgun (WGS) entry which is preliminary data.</text>
</comment>
<accession>A0A3E0VQ92</accession>
<evidence type="ECO:0000313" key="1">
    <source>
        <dbReference type="EMBL" id="RFA12164.1"/>
    </source>
</evidence>
<evidence type="ECO:0008006" key="3">
    <source>
        <dbReference type="Google" id="ProtNLM"/>
    </source>
</evidence>
<dbReference type="Proteomes" id="UP000256541">
    <property type="component" value="Unassembled WGS sequence"/>
</dbReference>
<organism evidence="1 2">
    <name type="scientific">Subtercola boreus</name>
    <dbReference type="NCBI Taxonomy" id="120213"/>
    <lineage>
        <taxon>Bacteria</taxon>
        <taxon>Bacillati</taxon>
        <taxon>Actinomycetota</taxon>
        <taxon>Actinomycetes</taxon>
        <taxon>Micrococcales</taxon>
        <taxon>Microbacteriaceae</taxon>
        <taxon>Subtercola</taxon>
    </lineage>
</organism>
<protein>
    <recommendedName>
        <fullName evidence="3">HK97 gp10 family phage protein</fullName>
    </recommendedName>
</protein>
<reference evidence="1 2" key="1">
    <citation type="submission" date="2017-04" db="EMBL/GenBank/DDBJ databases">
        <title>Comparative genome analysis of Subtercola boreus.</title>
        <authorList>
            <person name="Cho Y.-J."/>
            <person name="Cho A."/>
            <person name="Kim O.-S."/>
            <person name="Lee J.-I."/>
        </authorList>
    </citation>
    <scope>NUCLEOTIDE SEQUENCE [LARGE SCALE GENOMIC DNA]</scope>
    <source>
        <strain evidence="1 2">P27479</strain>
    </source>
</reference>
<evidence type="ECO:0000313" key="2">
    <source>
        <dbReference type="Proteomes" id="UP000256541"/>
    </source>
</evidence>
<sequence length="130" mass="14031">MGQRMKVQQTLSIGDVANGVLVGLVRGQNKAAEYLLALSSVKVPMDDEGTLLASGTVNPATKEDEAAEVIYDTPYAARWHEDQPLVDSLGRRYAGNSNFQNGRSSHYLSEPAEQNAKAIVDIIRKEAKGG</sequence>
<dbReference type="EMBL" id="NBXB01000045">
    <property type="protein sequence ID" value="RFA12164.1"/>
    <property type="molecule type" value="Genomic_DNA"/>
</dbReference>
<dbReference type="AlphaFoldDB" id="A0A3E0VQ92"/>
<name>A0A3E0VQ92_9MICO</name>